<name>I4EM71_9BACT</name>
<dbReference type="Proteomes" id="UP000004221">
    <property type="component" value="Unassembled WGS sequence"/>
</dbReference>
<gene>
    <name evidence="1" type="ORF">NITHO_570005</name>
</gene>
<evidence type="ECO:0000313" key="1">
    <source>
        <dbReference type="EMBL" id="CCF85784.1"/>
    </source>
</evidence>
<dbReference type="AlphaFoldDB" id="I4EM71"/>
<comment type="caution">
    <text evidence="1">The sequence shown here is derived from an EMBL/GenBank/DDBJ whole genome shotgun (WGS) entry which is preliminary data.</text>
</comment>
<evidence type="ECO:0000313" key="2">
    <source>
        <dbReference type="Proteomes" id="UP000004221"/>
    </source>
</evidence>
<keyword evidence="2" id="KW-1185">Reference proteome</keyword>
<organism evidence="1 2">
    <name type="scientific">Nitrolancea hollandica Lb</name>
    <dbReference type="NCBI Taxonomy" id="1129897"/>
    <lineage>
        <taxon>Bacteria</taxon>
        <taxon>Pseudomonadati</taxon>
        <taxon>Thermomicrobiota</taxon>
        <taxon>Thermomicrobia</taxon>
        <taxon>Sphaerobacterales</taxon>
        <taxon>Sphaerobacterineae</taxon>
        <taxon>Sphaerobacteraceae</taxon>
        <taxon>Nitrolancea</taxon>
    </lineage>
</organism>
<proteinExistence type="predicted"/>
<accession>I4EM71</accession>
<reference evidence="1 2" key="1">
    <citation type="journal article" date="2012" name="ISME J.">
        <title>Nitrification expanded: discovery, physiology and genomics of a nitrite-oxidizing bacterium from the phylum Chloroflexi.</title>
        <authorList>
            <person name="Sorokin D.Y."/>
            <person name="Lucker S."/>
            <person name="Vejmelkova D."/>
            <person name="Kostrikina N.A."/>
            <person name="Kleerebezem R."/>
            <person name="Rijpstra W.I."/>
            <person name="Damste J.S."/>
            <person name="Le Paslier D."/>
            <person name="Muyzer G."/>
            <person name="Wagner M."/>
            <person name="van Loosdrecht M.C."/>
            <person name="Daims H."/>
        </authorList>
    </citation>
    <scope>NUCLEOTIDE SEQUENCE [LARGE SCALE GENOMIC DNA]</scope>
    <source>
        <strain evidence="2">none</strain>
    </source>
</reference>
<dbReference type="EMBL" id="CAGS01000523">
    <property type="protein sequence ID" value="CCF85784.1"/>
    <property type="molecule type" value="Genomic_DNA"/>
</dbReference>
<protein>
    <submittedName>
        <fullName evidence="1">Uncharacterized protein</fullName>
    </submittedName>
</protein>
<sequence>MGSLTNALALSNPALAGINGGVPVAPAVALADGLGEPVGVLRVAPDVEQAAIRKPTIPIKKTTSSDPLGLGITLSPVTHIRSRLVTRYPDYTEIWAIMPARCPHAGDQDPTFHG</sequence>